<proteinExistence type="predicted"/>
<dbReference type="Pfam" id="PF00535">
    <property type="entry name" value="Glycos_transf_2"/>
    <property type="match status" value="1"/>
</dbReference>
<dbReference type="EMBL" id="AOME01000056">
    <property type="protein sequence ID" value="EMA52239.1"/>
    <property type="molecule type" value="Genomic_DNA"/>
</dbReference>
<dbReference type="AlphaFoldDB" id="M0N536"/>
<keyword evidence="4" id="KW-1185">Reference proteome</keyword>
<dbReference type="Gene3D" id="3.90.550.10">
    <property type="entry name" value="Spore Coat Polysaccharide Biosynthesis Protein SpsA, Chain A"/>
    <property type="match status" value="1"/>
</dbReference>
<dbReference type="PATRIC" id="fig|1227456.3.peg.2382"/>
<dbReference type="CDD" id="cd00761">
    <property type="entry name" value="Glyco_tranf_GTA_type"/>
    <property type="match status" value="1"/>
</dbReference>
<dbReference type="SUPFAM" id="SSF53448">
    <property type="entry name" value="Nucleotide-diphospho-sugar transferases"/>
    <property type="match status" value="1"/>
</dbReference>
<dbReference type="InterPro" id="IPR001173">
    <property type="entry name" value="Glyco_trans_2-like"/>
</dbReference>
<keyword evidence="1" id="KW-0802">TPR repeat</keyword>
<feature type="repeat" description="TPR" evidence="1">
    <location>
        <begin position="240"/>
        <end position="273"/>
    </location>
</feature>
<dbReference type="InterPro" id="IPR029044">
    <property type="entry name" value="Nucleotide-diphossugar_trans"/>
</dbReference>
<dbReference type="PROSITE" id="PS50005">
    <property type="entry name" value="TPR"/>
    <property type="match status" value="1"/>
</dbReference>
<name>M0N536_9EURY</name>
<dbReference type="GO" id="GO:0016740">
    <property type="term" value="F:transferase activity"/>
    <property type="evidence" value="ECO:0007669"/>
    <property type="project" value="UniProtKB-KW"/>
</dbReference>
<dbReference type="InterPro" id="IPR019734">
    <property type="entry name" value="TPR_rpt"/>
</dbReference>
<dbReference type="STRING" id="1227456.C450_11726"/>
<feature type="domain" description="Glycosyltransferase 2-like" evidence="2">
    <location>
        <begin position="2"/>
        <end position="154"/>
    </location>
</feature>
<dbReference type="PANTHER" id="PTHR43685">
    <property type="entry name" value="GLYCOSYLTRANSFERASE"/>
    <property type="match status" value="1"/>
</dbReference>
<evidence type="ECO:0000313" key="4">
    <source>
        <dbReference type="Proteomes" id="UP000011625"/>
    </source>
</evidence>
<dbReference type="Proteomes" id="UP000011625">
    <property type="component" value="Unassembled WGS sequence"/>
</dbReference>
<protein>
    <submittedName>
        <fullName evidence="3">Family 2 glycosyl transferase</fullName>
    </submittedName>
</protein>
<dbReference type="InterPro" id="IPR050834">
    <property type="entry name" value="Glycosyltransf_2"/>
</dbReference>
<evidence type="ECO:0000259" key="2">
    <source>
        <dbReference type="Pfam" id="PF00535"/>
    </source>
</evidence>
<gene>
    <name evidence="3" type="ORF">C450_11726</name>
</gene>
<evidence type="ECO:0000256" key="1">
    <source>
        <dbReference type="PROSITE-ProRule" id="PRU00339"/>
    </source>
</evidence>
<accession>M0N536</accession>
<sequence length="305" mass="34839">MVLPTHNRADVLQRALDSVLEQTHENIEVIVVDDASTDATESVVDEYDDDRIIYIQHEKSHGGSGARNTGIEKASGAFVAFLDDDDEWRPQKLSLQLDAYKCADEDVGVVYTGIENVDSKGQTNGVDSPRVDGDVTKKLLLHNFAGSFSVLLVDAETIEQTGLLDERFPSWQDWEYYIRLSEHAAFTAVPEPLIVRHNATHEQISDDLETKLTETYPMFRDKFDSLAAEYGRWFKRRRRGRLLFQLGYAALSRDRYALARRLLTRALVYDPTNPKGYVYWLVSLGGRYTYRPAQTLKRWAVRQSL</sequence>
<organism evidence="3 4">
    <name type="scientific">Halococcus salifodinae DSM 8989</name>
    <dbReference type="NCBI Taxonomy" id="1227456"/>
    <lineage>
        <taxon>Archaea</taxon>
        <taxon>Methanobacteriati</taxon>
        <taxon>Methanobacteriota</taxon>
        <taxon>Stenosarchaea group</taxon>
        <taxon>Halobacteria</taxon>
        <taxon>Halobacteriales</taxon>
        <taxon>Halococcaceae</taxon>
        <taxon>Halococcus</taxon>
    </lineage>
</organism>
<evidence type="ECO:0000313" key="3">
    <source>
        <dbReference type="EMBL" id="EMA52239.1"/>
    </source>
</evidence>
<reference evidence="3 4" key="1">
    <citation type="journal article" date="2014" name="PLoS Genet.">
        <title>Phylogenetically driven sequencing of extremely halophilic archaea reveals strategies for static and dynamic osmo-response.</title>
        <authorList>
            <person name="Becker E.A."/>
            <person name="Seitzer P.M."/>
            <person name="Tritt A."/>
            <person name="Larsen D."/>
            <person name="Krusor M."/>
            <person name="Yao A.I."/>
            <person name="Wu D."/>
            <person name="Madern D."/>
            <person name="Eisen J.A."/>
            <person name="Darling A.E."/>
            <person name="Facciotti M.T."/>
        </authorList>
    </citation>
    <scope>NUCLEOTIDE SEQUENCE [LARGE SCALE GENOMIC DNA]</scope>
    <source>
        <strain evidence="3 4">DSM 8989</strain>
    </source>
</reference>
<comment type="caution">
    <text evidence="3">The sequence shown here is derived from an EMBL/GenBank/DDBJ whole genome shotgun (WGS) entry which is preliminary data.</text>
</comment>
<dbReference type="PANTHER" id="PTHR43685:SF11">
    <property type="entry name" value="GLYCOSYLTRANSFERASE TAGX-RELATED"/>
    <property type="match status" value="1"/>
</dbReference>
<keyword evidence="3" id="KW-0808">Transferase</keyword>